<comment type="caution">
    <text evidence="3">The sequence shown here is derived from an EMBL/GenBank/DDBJ whole genome shotgun (WGS) entry which is preliminary data.</text>
</comment>
<dbReference type="EMBL" id="SVER01000092">
    <property type="protein sequence ID" value="MBE5921116.1"/>
    <property type="molecule type" value="Genomic_DNA"/>
</dbReference>
<evidence type="ECO:0000313" key="3">
    <source>
        <dbReference type="EMBL" id="MBE5921116.1"/>
    </source>
</evidence>
<protein>
    <submittedName>
        <fullName evidence="3">Uncharacterized protein</fullName>
    </submittedName>
</protein>
<sequence>MKKTMIRKLIYVLACLFLLCNFFCLSNGEQSASNAFSYDDRPSITINVPNGAQMEIKNEKSASTDVTYAATKTSQIKTISNVRFILLTFFLLIAGCLYSLRNSNISISELIYSRTFIIKFIHDKDGPKRR</sequence>
<keyword evidence="2" id="KW-0732">Signal</keyword>
<dbReference type="Proteomes" id="UP000766246">
    <property type="component" value="Unassembled WGS sequence"/>
</dbReference>
<organism evidence="3 4">
    <name type="scientific">Pseudobutyrivibrio ruminis</name>
    <dbReference type="NCBI Taxonomy" id="46206"/>
    <lineage>
        <taxon>Bacteria</taxon>
        <taxon>Bacillati</taxon>
        <taxon>Bacillota</taxon>
        <taxon>Clostridia</taxon>
        <taxon>Lachnospirales</taxon>
        <taxon>Lachnospiraceae</taxon>
        <taxon>Pseudobutyrivibrio</taxon>
    </lineage>
</organism>
<keyword evidence="1" id="KW-0472">Membrane</keyword>
<keyword evidence="1" id="KW-0812">Transmembrane</keyword>
<feature type="transmembrane region" description="Helical" evidence="1">
    <location>
        <begin position="82"/>
        <end position="100"/>
    </location>
</feature>
<evidence type="ECO:0000256" key="1">
    <source>
        <dbReference type="SAM" id="Phobius"/>
    </source>
</evidence>
<accession>A0A927U9Y8</accession>
<name>A0A927U9Y8_9FIRM</name>
<keyword evidence="1" id="KW-1133">Transmembrane helix</keyword>
<evidence type="ECO:0000313" key="4">
    <source>
        <dbReference type="Proteomes" id="UP000766246"/>
    </source>
</evidence>
<feature type="chain" id="PRO_5038646302" evidence="2">
    <location>
        <begin position="27"/>
        <end position="130"/>
    </location>
</feature>
<dbReference type="AlphaFoldDB" id="A0A927U9Y8"/>
<evidence type="ECO:0000256" key="2">
    <source>
        <dbReference type="SAM" id="SignalP"/>
    </source>
</evidence>
<reference evidence="3" key="1">
    <citation type="submission" date="2019-04" db="EMBL/GenBank/DDBJ databases">
        <title>Evolution of Biomass-Degrading Anaerobic Consortia Revealed by Metagenomics.</title>
        <authorList>
            <person name="Peng X."/>
        </authorList>
    </citation>
    <scope>NUCLEOTIDE SEQUENCE</scope>
    <source>
        <strain evidence="3">SIG311</strain>
    </source>
</reference>
<feature type="signal peptide" evidence="2">
    <location>
        <begin position="1"/>
        <end position="26"/>
    </location>
</feature>
<proteinExistence type="predicted"/>
<gene>
    <name evidence="3" type="ORF">E7272_14975</name>
</gene>